<evidence type="ECO:0000313" key="2">
    <source>
        <dbReference type="EMBL" id="PJC49534.1"/>
    </source>
</evidence>
<dbReference type="Gene3D" id="3.40.50.300">
    <property type="entry name" value="P-loop containing nucleotide triphosphate hydrolases"/>
    <property type="match status" value="1"/>
</dbReference>
<dbReference type="AlphaFoldDB" id="A0A2J0N3S2"/>
<comment type="caution">
    <text evidence="2">The sequence shown here is derived from an EMBL/GenBank/DDBJ whole genome shotgun (WGS) entry which is preliminary data.</text>
</comment>
<dbReference type="Proteomes" id="UP000231300">
    <property type="component" value="Unassembled WGS sequence"/>
</dbReference>
<protein>
    <recommendedName>
        <fullName evidence="1">TraD/TraG TraM recognition site domain-containing protein</fullName>
    </recommendedName>
</protein>
<evidence type="ECO:0000259" key="1">
    <source>
        <dbReference type="Pfam" id="PF12696"/>
    </source>
</evidence>
<proteinExistence type="predicted"/>
<dbReference type="InterPro" id="IPR032689">
    <property type="entry name" value="TraG-D_C"/>
</dbReference>
<organism evidence="2 3">
    <name type="scientific">Candidatus Nomurabacteria bacterium CG_4_9_14_0_2_um_filter_32_10</name>
    <dbReference type="NCBI Taxonomy" id="1974729"/>
    <lineage>
        <taxon>Bacteria</taxon>
        <taxon>Candidatus Nomuraibacteriota</taxon>
    </lineage>
</organism>
<accession>A0A2J0N3S2</accession>
<feature type="domain" description="TraD/TraG TraM recognition site" evidence="1">
    <location>
        <begin position="50"/>
        <end position="110"/>
    </location>
</feature>
<reference evidence="3" key="1">
    <citation type="submission" date="2017-09" db="EMBL/GenBank/DDBJ databases">
        <title>Depth-based differentiation of microbial function through sediment-hosted aquifers and enrichment of novel symbionts in the deep terrestrial subsurface.</title>
        <authorList>
            <person name="Probst A.J."/>
            <person name="Ladd B."/>
            <person name="Jarett J.K."/>
            <person name="Geller-Mcgrath D.E."/>
            <person name="Sieber C.M.K."/>
            <person name="Emerson J.B."/>
            <person name="Anantharaman K."/>
            <person name="Thomas B.C."/>
            <person name="Malmstrom R."/>
            <person name="Stieglmeier M."/>
            <person name="Klingl A."/>
            <person name="Woyke T."/>
            <person name="Ryan C.M."/>
            <person name="Banfield J.F."/>
        </authorList>
    </citation>
    <scope>NUCLEOTIDE SEQUENCE [LARGE SCALE GENOMIC DNA]</scope>
</reference>
<name>A0A2J0N3S2_9BACT</name>
<sequence>MDEKKILLVNLSKGRLGDINANLIGLVLVGKIQMAALSRVDMFGKPMNDFYLYIDEFQNVTTDSIASILSEARKYRLSLNIAHQYITQLEENIKNAVFGNVGSMAVFRVGTEDATFLEPKFKPIFNAQDISKLDNRNAYMSMLVNGQPTKPFNLRTLDAENGNPEIVDNLKQLSYMKYGRDREEVEIEIMGRYSSMK</sequence>
<dbReference type="Pfam" id="PF12696">
    <property type="entry name" value="TraG-D_C"/>
    <property type="match status" value="1"/>
</dbReference>
<dbReference type="SUPFAM" id="SSF52540">
    <property type="entry name" value="P-loop containing nucleoside triphosphate hydrolases"/>
    <property type="match status" value="1"/>
</dbReference>
<dbReference type="InterPro" id="IPR027417">
    <property type="entry name" value="P-loop_NTPase"/>
</dbReference>
<dbReference type="EMBL" id="PFRK01000016">
    <property type="protein sequence ID" value="PJC49534.1"/>
    <property type="molecule type" value="Genomic_DNA"/>
</dbReference>
<gene>
    <name evidence="2" type="ORF">CO033_01100</name>
</gene>
<evidence type="ECO:0000313" key="3">
    <source>
        <dbReference type="Proteomes" id="UP000231300"/>
    </source>
</evidence>